<name>A0A6H5HAD5_9HEMI</name>
<dbReference type="Pfam" id="PF10545">
    <property type="entry name" value="MADF_DNA_bdg"/>
    <property type="match status" value="1"/>
</dbReference>
<feature type="domain" description="MADF" evidence="1">
    <location>
        <begin position="6"/>
        <end position="49"/>
    </location>
</feature>
<evidence type="ECO:0000259" key="1">
    <source>
        <dbReference type="Pfam" id="PF10545"/>
    </source>
</evidence>
<dbReference type="EMBL" id="CADCXU010028146">
    <property type="protein sequence ID" value="CAB0014639.1"/>
    <property type="molecule type" value="Genomic_DNA"/>
</dbReference>
<gene>
    <name evidence="2" type="ORF">NTEN_LOCUS19054</name>
</gene>
<evidence type="ECO:0000313" key="2">
    <source>
        <dbReference type="EMBL" id="CAB0014639.1"/>
    </source>
</evidence>
<dbReference type="OrthoDB" id="6416242at2759"/>
<organism evidence="2 3">
    <name type="scientific">Nesidiocoris tenuis</name>
    <dbReference type="NCBI Taxonomy" id="355587"/>
    <lineage>
        <taxon>Eukaryota</taxon>
        <taxon>Metazoa</taxon>
        <taxon>Ecdysozoa</taxon>
        <taxon>Arthropoda</taxon>
        <taxon>Hexapoda</taxon>
        <taxon>Insecta</taxon>
        <taxon>Pterygota</taxon>
        <taxon>Neoptera</taxon>
        <taxon>Paraneoptera</taxon>
        <taxon>Hemiptera</taxon>
        <taxon>Heteroptera</taxon>
        <taxon>Panheteroptera</taxon>
        <taxon>Cimicomorpha</taxon>
        <taxon>Miridae</taxon>
        <taxon>Dicyphina</taxon>
        <taxon>Nesidiocoris</taxon>
    </lineage>
</organism>
<dbReference type="AlphaFoldDB" id="A0A6H5HAD5"/>
<dbReference type="Proteomes" id="UP000479000">
    <property type="component" value="Unassembled WGS sequence"/>
</dbReference>
<sequence length="155" mass="17942">MVEELLIEKVRHYVFLYDKTHEDYRDSNVRQAAWKEIGKELQMSVFRVADFVSAHFVDTRARSRECWPKMSAFRRYLRIVRANGNKLQPAQPSCRFTGGRRSVRVSHVTAVQIFARTAASNEVLDCLIAPERGGGNRFDDNQHAQLIAYASPRER</sequence>
<protein>
    <recommendedName>
        <fullName evidence="1">MADF domain-containing protein</fullName>
    </recommendedName>
</protein>
<accession>A0A6H5HAD5</accession>
<keyword evidence="3" id="KW-1185">Reference proteome</keyword>
<dbReference type="InterPro" id="IPR006578">
    <property type="entry name" value="MADF-dom"/>
</dbReference>
<reference evidence="2 3" key="1">
    <citation type="submission" date="2020-02" db="EMBL/GenBank/DDBJ databases">
        <authorList>
            <person name="Ferguson B K."/>
        </authorList>
    </citation>
    <scope>NUCLEOTIDE SEQUENCE [LARGE SCALE GENOMIC DNA]</scope>
</reference>
<evidence type="ECO:0000313" key="3">
    <source>
        <dbReference type="Proteomes" id="UP000479000"/>
    </source>
</evidence>
<proteinExistence type="predicted"/>
<feature type="non-terminal residue" evidence="2">
    <location>
        <position position="155"/>
    </location>
</feature>